<comment type="catalytic activity">
    <reaction evidence="1">
        <text>ATP + protein L-histidine = ADP + protein N-phospho-L-histidine.</text>
        <dbReference type="EC" id="2.7.13.3"/>
    </reaction>
</comment>
<evidence type="ECO:0000259" key="7">
    <source>
        <dbReference type="PROSITE" id="PS50110"/>
    </source>
</evidence>
<reference evidence="9 10" key="1">
    <citation type="submission" date="2018-08" db="EMBL/GenBank/DDBJ databases">
        <title>Comamonas testosteroni strain SWCO2.</title>
        <authorList>
            <person name="Jiang N."/>
            <person name="Zhang X.Z."/>
        </authorList>
    </citation>
    <scope>NUCLEOTIDE SEQUENCE [LARGE SCALE GENOMIC DNA]</scope>
    <source>
        <strain evidence="9 10">SWCO2</strain>
    </source>
</reference>
<dbReference type="SUPFAM" id="SSF52172">
    <property type="entry name" value="CheY-like"/>
    <property type="match status" value="1"/>
</dbReference>
<keyword evidence="10" id="KW-1185">Reference proteome</keyword>
<dbReference type="PROSITE" id="PS50110">
    <property type="entry name" value="RESPONSE_REGULATORY"/>
    <property type="match status" value="1"/>
</dbReference>
<evidence type="ECO:0000256" key="2">
    <source>
        <dbReference type="ARBA" id="ARBA00012438"/>
    </source>
</evidence>
<dbReference type="Pfam" id="PF00072">
    <property type="entry name" value="Response_reg"/>
    <property type="match status" value="1"/>
</dbReference>
<dbReference type="Pfam" id="PF08447">
    <property type="entry name" value="PAS_3"/>
    <property type="match status" value="1"/>
</dbReference>
<dbReference type="NCBIfam" id="TIGR00229">
    <property type="entry name" value="sensory_box"/>
    <property type="match status" value="1"/>
</dbReference>
<feature type="domain" description="PAC" evidence="8">
    <location>
        <begin position="193"/>
        <end position="245"/>
    </location>
</feature>
<dbReference type="PROSITE" id="PS50113">
    <property type="entry name" value="PAC"/>
    <property type="match status" value="1"/>
</dbReference>
<evidence type="ECO:0000256" key="5">
    <source>
        <dbReference type="SAM" id="Coils"/>
    </source>
</evidence>
<dbReference type="PRINTS" id="PR00344">
    <property type="entry name" value="BCTRLSENSOR"/>
</dbReference>
<dbReference type="InterPro" id="IPR000014">
    <property type="entry name" value="PAS"/>
</dbReference>
<dbReference type="InterPro" id="IPR011006">
    <property type="entry name" value="CheY-like_superfamily"/>
</dbReference>
<dbReference type="Gene3D" id="3.30.450.20">
    <property type="entry name" value="PAS domain"/>
    <property type="match status" value="1"/>
</dbReference>
<dbReference type="InterPro" id="IPR036890">
    <property type="entry name" value="HATPase_C_sf"/>
</dbReference>
<evidence type="ECO:0000256" key="1">
    <source>
        <dbReference type="ARBA" id="ARBA00000085"/>
    </source>
</evidence>
<dbReference type="SMART" id="SM00448">
    <property type="entry name" value="REC"/>
    <property type="match status" value="1"/>
</dbReference>
<protein>
    <recommendedName>
        <fullName evidence="2">histidine kinase</fullName>
        <ecNumber evidence="2">2.7.13.3</ecNumber>
    </recommendedName>
</protein>
<accession>A0A373FM87</accession>
<dbReference type="Gene3D" id="1.10.287.130">
    <property type="match status" value="1"/>
</dbReference>
<proteinExistence type="predicted"/>
<evidence type="ECO:0000256" key="3">
    <source>
        <dbReference type="ARBA" id="ARBA00022553"/>
    </source>
</evidence>
<comment type="caution">
    <text evidence="9">The sequence shown here is derived from an EMBL/GenBank/DDBJ whole genome shotgun (WGS) entry which is preliminary data.</text>
</comment>
<dbReference type="InterPro" id="IPR001789">
    <property type="entry name" value="Sig_transdc_resp-reg_receiver"/>
</dbReference>
<dbReference type="Pfam" id="PF02518">
    <property type="entry name" value="HATPase_c"/>
    <property type="match status" value="1"/>
</dbReference>
<dbReference type="SUPFAM" id="SSF55785">
    <property type="entry name" value="PYP-like sensor domain (PAS domain)"/>
    <property type="match status" value="1"/>
</dbReference>
<dbReference type="InterPro" id="IPR004358">
    <property type="entry name" value="Sig_transdc_His_kin-like_C"/>
</dbReference>
<feature type="domain" description="Histidine kinase" evidence="6">
    <location>
        <begin position="283"/>
        <end position="505"/>
    </location>
</feature>
<evidence type="ECO:0000259" key="8">
    <source>
        <dbReference type="PROSITE" id="PS50113"/>
    </source>
</evidence>
<dbReference type="GO" id="GO:0000155">
    <property type="term" value="F:phosphorelay sensor kinase activity"/>
    <property type="evidence" value="ECO:0007669"/>
    <property type="project" value="InterPro"/>
</dbReference>
<dbReference type="PANTHER" id="PTHR43065:SF42">
    <property type="entry name" value="TWO-COMPONENT SENSOR PPRA"/>
    <property type="match status" value="1"/>
</dbReference>
<dbReference type="PANTHER" id="PTHR43065">
    <property type="entry name" value="SENSOR HISTIDINE KINASE"/>
    <property type="match status" value="1"/>
</dbReference>
<feature type="coiled-coil region" evidence="5">
    <location>
        <begin position="240"/>
        <end position="274"/>
    </location>
</feature>
<feature type="domain" description="Response regulatory" evidence="7">
    <location>
        <begin position="524"/>
        <end position="638"/>
    </location>
</feature>
<dbReference type="InterPro" id="IPR000700">
    <property type="entry name" value="PAS-assoc_C"/>
</dbReference>
<dbReference type="SMART" id="SM00387">
    <property type="entry name" value="HATPase_c"/>
    <property type="match status" value="1"/>
</dbReference>
<organism evidence="9 10">
    <name type="scientific">Comamonas testosteroni</name>
    <name type="common">Pseudomonas testosteroni</name>
    <dbReference type="NCBI Taxonomy" id="285"/>
    <lineage>
        <taxon>Bacteria</taxon>
        <taxon>Pseudomonadati</taxon>
        <taxon>Pseudomonadota</taxon>
        <taxon>Betaproteobacteria</taxon>
        <taxon>Burkholderiales</taxon>
        <taxon>Comamonadaceae</taxon>
        <taxon>Comamonas</taxon>
    </lineage>
</organism>
<dbReference type="AlphaFoldDB" id="A0A373FM87"/>
<dbReference type="CDD" id="cd00130">
    <property type="entry name" value="PAS"/>
    <property type="match status" value="1"/>
</dbReference>
<evidence type="ECO:0000313" key="9">
    <source>
        <dbReference type="EMBL" id="RGE45271.1"/>
    </source>
</evidence>
<keyword evidence="3" id="KW-0597">Phosphoprotein</keyword>
<dbReference type="EMBL" id="QURR01000010">
    <property type="protein sequence ID" value="RGE45271.1"/>
    <property type="molecule type" value="Genomic_DNA"/>
</dbReference>
<dbReference type="SUPFAM" id="SSF55874">
    <property type="entry name" value="ATPase domain of HSP90 chaperone/DNA topoisomerase II/histidine kinase"/>
    <property type="match status" value="1"/>
</dbReference>
<evidence type="ECO:0000256" key="4">
    <source>
        <dbReference type="PROSITE-ProRule" id="PRU00169"/>
    </source>
</evidence>
<dbReference type="SUPFAM" id="SSF47384">
    <property type="entry name" value="Homodimeric domain of signal transducing histidine kinase"/>
    <property type="match status" value="1"/>
</dbReference>
<evidence type="ECO:0000259" key="6">
    <source>
        <dbReference type="PROSITE" id="PS50109"/>
    </source>
</evidence>
<name>A0A373FM87_COMTE</name>
<dbReference type="EC" id="2.7.13.3" evidence="2"/>
<dbReference type="InterPro" id="IPR005467">
    <property type="entry name" value="His_kinase_dom"/>
</dbReference>
<dbReference type="PROSITE" id="PS50109">
    <property type="entry name" value="HIS_KIN"/>
    <property type="match status" value="1"/>
</dbReference>
<gene>
    <name evidence="9" type="ORF">DZC30_09965</name>
</gene>
<keyword evidence="5" id="KW-0175">Coiled coil</keyword>
<dbReference type="CDD" id="cd00156">
    <property type="entry name" value="REC"/>
    <property type="match status" value="1"/>
</dbReference>
<sequence>MIVSNLKQSMAAVSLPWGLIALSQRQLDFANPALQSYLRQHLLPPKLPLGAAGTQEPLMLAFQQCLDSRQESTARLPGCPGLWHFSPLIEQSAVVAVQCYVLLDPPQARELQPTDLARTDRFEAFLDHLPYQVWIATPHGELTWLNRALTLFAYNHTQHLDLSDGIWIDLVHPDDLATVNAGLSRALITEQPTGYRLRLKHHQGRYHWFFATLAPVKNAQGKTLYWVGSNINIDTVKQSEDQFREEILRLRDALQQNREELDQTHDHLARLQKLDMVSKLSAGVAHDMNNLLFITGLHAGLLEKKLQDPAHREHVEVIHDTIRKAGRLASQLTGFSSRKSMELSLADPAKLIRDMELLLNKAVGNEVELQICLAASLWPVNVDRMYFENSLINLCINARDAISGKGCVTLTAENVVLQRSEPNEALETRGGDYVLISVADDGAGMDESGLARIFEMFFTTKPEGKGAGLGLPMVKNFMNHSGGLLEVESTPGKGSCFKLYFPRADVQAHSEPAEQVLAKGTQETILLIEDELEMRNAMAQVLYELGYQVATAYRPEVALRYINSGLKVDLIIATTRMPGQLSAMDMHRQIMAEGQNIPLLLTTGQSSDQLAELADGPYTLLHKPVSMPDLAQAVRDLLQPAHTQQA</sequence>
<dbReference type="Gene3D" id="3.30.565.10">
    <property type="entry name" value="Histidine kinase-like ATPase, C-terminal domain"/>
    <property type="match status" value="1"/>
</dbReference>
<dbReference type="Proteomes" id="UP000261948">
    <property type="component" value="Unassembled WGS sequence"/>
</dbReference>
<dbReference type="InterPro" id="IPR003594">
    <property type="entry name" value="HATPase_dom"/>
</dbReference>
<comment type="caution">
    <text evidence="4">Lacks conserved residue(s) required for the propagation of feature annotation.</text>
</comment>
<dbReference type="InterPro" id="IPR035965">
    <property type="entry name" value="PAS-like_dom_sf"/>
</dbReference>
<dbReference type="CDD" id="cd00082">
    <property type="entry name" value="HisKA"/>
    <property type="match status" value="1"/>
</dbReference>
<dbReference type="Gene3D" id="3.40.50.2300">
    <property type="match status" value="1"/>
</dbReference>
<dbReference type="InterPro" id="IPR013655">
    <property type="entry name" value="PAS_fold_3"/>
</dbReference>
<dbReference type="InterPro" id="IPR003661">
    <property type="entry name" value="HisK_dim/P_dom"/>
</dbReference>
<evidence type="ECO:0000313" key="10">
    <source>
        <dbReference type="Proteomes" id="UP000261948"/>
    </source>
</evidence>
<dbReference type="InterPro" id="IPR036097">
    <property type="entry name" value="HisK_dim/P_sf"/>
</dbReference>
<dbReference type="OrthoDB" id="8929028at2"/>